<proteinExistence type="predicted"/>
<dbReference type="Gene3D" id="3.40.50.11350">
    <property type="match status" value="1"/>
</dbReference>
<feature type="compositionally biased region" description="Basic residues" evidence="1">
    <location>
        <begin position="1"/>
        <end position="18"/>
    </location>
</feature>
<protein>
    <submittedName>
        <fullName evidence="2">Uncharacterized protein</fullName>
    </submittedName>
</protein>
<name>A0AB34IWV7_PRYPA</name>
<dbReference type="AlphaFoldDB" id="A0AB34IWV7"/>
<comment type="caution">
    <text evidence="2">The sequence shown here is derived from an EMBL/GenBank/DDBJ whole genome shotgun (WGS) entry which is preliminary data.</text>
</comment>
<evidence type="ECO:0000256" key="1">
    <source>
        <dbReference type="SAM" id="MobiDB-lite"/>
    </source>
</evidence>
<dbReference type="EMBL" id="JBGBPQ010000017">
    <property type="protein sequence ID" value="KAL1507657.1"/>
    <property type="molecule type" value="Genomic_DNA"/>
</dbReference>
<sequence>MPLRTRRARTRSAWRRRLPAPPAPPPAPLPYNVLADLPHTRSFARTCAAARLLAAQADAPLRSFFESCEEALLLVDEELRRPPPPVFWGGGANDISRLPEDRLDFAAMLRAKCEALVAFRACRRVRLTHADSGFFAAFLGVLDSLLLSHPAAEVSVEWRRGGGEQHFTYWPAARDACVWRELFEPIGVRAEPCDGVPSLSRRWNFFFGGRFRWRLRHSRFARGQRHIYHQTYRRWVRLRHPQLLHEAATIGKALREGESIGVHKRVDTPGTAAYQGAKRVPSAAEFVEAVRRVAARMARAPTHIYLATDCAHSVEVFRAAFGEALVVRQDVQRTRGGVNADCTLNEAHILSPHNPEPGFGNALAVLGDAMLLSQCRRVIHMDSNVTSAVSIMNPDTEMLHIVDVLTD</sequence>
<accession>A0AB34IWV7</accession>
<reference evidence="2 3" key="1">
    <citation type="journal article" date="2024" name="Science">
        <title>Giant polyketide synthase enzymes in the biosynthesis of giant marine polyether toxins.</title>
        <authorList>
            <person name="Fallon T.R."/>
            <person name="Shende V.V."/>
            <person name="Wierzbicki I.H."/>
            <person name="Pendleton A.L."/>
            <person name="Watervoot N.F."/>
            <person name="Auber R.P."/>
            <person name="Gonzalez D.J."/>
            <person name="Wisecaver J.H."/>
            <person name="Moore B.S."/>
        </authorList>
    </citation>
    <scope>NUCLEOTIDE SEQUENCE [LARGE SCALE GENOMIC DNA]</scope>
    <source>
        <strain evidence="2 3">12B1</strain>
    </source>
</reference>
<dbReference type="Proteomes" id="UP001515480">
    <property type="component" value="Unassembled WGS sequence"/>
</dbReference>
<evidence type="ECO:0000313" key="3">
    <source>
        <dbReference type="Proteomes" id="UP001515480"/>
    </source>
</evidence>
<organism evidence="2 3">
    <name type="scientific">Prymnesium parvum</name>
    <name type="common">Toxic golden alga</name>
    <dbReference type="NCBI Taxonomy" id="97485"/>
    <lineage>
        <taxon>Eukaryota</taxon>
        <taxon>Haptista</taxon>
        <taxon>Haptophyta</taxon>
        <taxon>Prymnesiophyceae</taxon>
        <taxon>Prymnesiales</taxon>
        <taxon>Prymnesiaceae</taxon>
        <taxon>Prymnesium</taxon>
    </lineage>
</organism>
<keyword evidence="3" id="KW-1185">Reference proteome</keyword>
<feature type="region of interest" description="Disordered" evidence="1">
    <location>
        <begin position="1"/>
        <end position="25"/>
    </location>
</feature>
<gene>
    <name evidence="2" type="ORF">AB1Y20_007274</name>
</gene>
<evidence type="ECO:0000313" key="2">
    <source>
        <dbReference type="EMBL" id="KAL1507657.1"/>
    </source>
</evidence>